<dbReference type="InterPro" id="IPR002139">
    <property type="entry name" value="Ribo/fructo_kinase"/>
</dbReference>
<dbReference type="PANTHER" id="PTHR43085:SF57">
    <property type="entry name" value="CARBOHYDRATE KINASE PFKB DOMAIN-CONTAINING PROTEIN"/>
    <property type="match status" value="1"/>
</dbReference>
<sequence length="333" mass="37109">MPRSLHLLAIGDATKDVFVDIEEATLSCTLNTEACLLCLNYADKIPVSSVTQIRAAGNAANAAVGSSRLGHRSGLVTILGDDDDGHELQDALKAERVDERFVTFDKKRGTNYSTILNFKSERTLLAFHQPRTYRFPKNLPETEWVYYSSLGEHHVPYEKQLLAYLKKHMEVRFLFNPGTHQLRRGLTSLLPVIKRSDVLILNKEEAEHLLEDGARPVPALVMRLFHEGPKTVVITDGQRGSWAYDGHDMWKLPIFPCKALERTGAGDAYATGLVNALIDGKPIAEAMRAGNANSWSVVQEIGPQKGLLTASEMRRVLKKFEKIRPQKVNHAAS</sequence>
<dbReference type="Gene3D" id="3.40.1190.20">
    <property type="match status" value="1"/>
</dbReference>
<dbReference type="Proteomes" id="UP000176603">
    <property type="component" value="Unassembled WGS sequence"/>
</dbReference>
<dbReference type="InterPro" id="IPR050306">
    <property type="entry name" value="PfkB_Carbo_kinase"/>
</dbReference>
<protein>
    <recommendedName>
        <fullName evidence="4">Carbohydrate kinase PfkB domain-containing protein</fullName>
    </recommendedName>
</protein>
<gene>
    <name evidence="5" type="ORF">A3E39_02875</name>
</gene>
<evidence type="ECO:0000313" key="5">
    <source>
        <dbReference type="EMBL" id="OGL78417.1"/>
    </source>
</evidence>
<dbReference type="PANTHER" id="PTHR43085">
    <property type="entry name" value="HEXOKINASE FAMILY MEMBER"/>
    <property type="match status" value="1"/>
</dbReference>
<keyword evidence="3" id="KW-0418">Kinase</keyword>
<comment type="caution">
    <text evidence="5">The sequence shown here is derived from an EMBL/GenBank/DDBJ whole genome shotgun (WGS) entry which is preliminary data.</text>
</comment>
<evidence type="ECO:0000256" key="3">
    <source>
        <dbReference type="ARBA" id="ARBA00022777"/>
    </source>
</evidence>
<organism evidence="5 6">
    <name type="scientific">Candidatus Uhrbacteria bacterium RIFCSPHIGHO2_12_FULL_60_25</name>
    <dbReference type="NCBI Taxonomy" id="1802399"/>
    <lineage>
        <taxon>Bacteria</taxon>
        <taxon>Candidatus Uhriibacteriota</taxon>
    </lineage>
</organism>
<dbReference type="Pfam" id="PF00294">
    <property type="entry name" value="PfkB"/>
    <property type="match status" value="1"/>
</dbReference>
<dbReference type="SUPFAM" id="SSF53613">
    <property type="entry name" value="Ribokinase-like"/>
    <property type="match status" value="1"/>
</dbReference>
<proteinExistence type="inferred from homology"/>
<comment type="similarity">
    <text evidence="1">Belongs to the carbohydrate kinase PfkB family.</text>
</comment>
<evidence type="ECO:0000313" key="6">
    <source>
        <dbReference type="Proteomes" id="UP000176603"/>
    </source>
</evidence>
<dbReference type="GO" id="GO:0016301">
    <property type="term" value="F:kinase activity"/>
    <property type="evidence" value="ECO:0007669"/>
    <property type="project" value="UniProtKB-KW"/>
</dbReference>
<dbReference type="AlphaFoldDB" id="A0A1F7UL38"/>
<name>A0A1F7UL38_9BACT</name>
<keyword evidence="2" id="KW-0808">Transferase</keyword>
<accession>A0A1F7UL38</accession>
<reference evidence="5 6" key="1">
    <citation type="journal article" date="2016" name="Nat. Commun.">
        <title>Thousands of microbial genomes shed light on interconnected biogeochemical processes in an aquifer system.</title>
        <authorList>
            <person name="Anantharaman K."/>
            <person name="Brown C.T."/>
            <person name="Hug L.A."/>
            <person name="Sharon I."/>
            <person name="Castelle C.J."/>
            <person name="Probst A.J."/>
            <person name="Thomas B.C."/>
            <person name="Singh A."/>
            <person name="Wilkins M.J."/>
            <person name="Karaoz U."/>
            <person name="Brodie E.L."/>
            <person name="Williams K.H."/>
            <person name="Hubbard S.S."/>
            <person name="Banfield J.F."/>
        </authorList>
    </citation>
    <scope>NUCLEOTIDE SEQUENCE [LARGE SCALE GENOMIC DNA]</scope>
</reference>
<dbReference type="InterPro" id="IPR011611">
    <property type="entry name" value="PfkB_dom"/>
</dbReference>
<feature type="domain" description="Carbohydrate kinase PfkB" evidence="4">
    <location>
        <begin position="51"/>
        <end position="307"/>
    </location>
</feature>
<evidence type="ECO:0000259" key="4">
    <source>
        <dbReference type="Pfam" id="PF00294"/>
    </source>
</evidence>
<evidence type="ECO:0000256" key="1">
    <source>
        <dbReference type="ARBA" id="ARBA00010688"/>
    </source>
</evidence>
<evidence type="ECO:0000256" key="2">
    <source>
        <dbReference type="ARBA" id="ARBA00022679"/>
    </source>
</evidence>
<dbReference type="PRINTS" id="PR00990">
    <property type="entry name" value="RIBOKINASE"/>
</dbReference>
<dbReference type="InterPro" id="IPR029056">
    <property type="entry name" value="Ribokinase-like"/>
</dbReference>
<dbReference type="STRING" id="1802399.A3E39_02875"/>
<dbReference type="EMBL" id="MGEH01000032">
    <property type="protein sequence ID" value="OGL78417.1"/>
    <property type="molecule type" value="Genomic_DNA"/>
</dbReference>